<evidence type="ECO:0000259" key="2">
    <source>
        <dbReference type="Pfam" id="PF13568"/>
    </source>
</evidence>
<feature type="domain" description="Outer membrane protein beta-barrel" evidence="2">
    <location>
        <begin position="45"/>
        <end position="186"/>
    </location>
</feature>
<name>A0ABZ0WC67_9BACT</name>
<dbReference type="Proteomes" id="UP001325680">
    <property type="component" value="Chromosome"/>
</dbReference>
<dbReference type="RefSeq" id="WP_114789596.1">
    <property type="nucleotide sequence ID" value="NZ_CP139960.1"/>
</dbReference>
<reference evidence="3 4" key="1">
    <citation type="submission" date="2023-12" db="EMBL/GenBank/DDBJ databases">
        <title>Genome sequencing and assembly of bacterial species from a model synthetic community.</title>
        <authorList>
            <person name="Hogle S.L."/>
        </authorList>
    </citation>
    <scope>NUCLEOTIDE SEQUENCE [LARGE SCALE GENOMIC DNA]</scope>
    <source>
        <strain evidence="3 4">HAMBI_3031</strain>
    </source>
</reference>
<accession>A0ABZ0WC67</accession>
<keyword evidence="1" id="KW-0732">Signal</keyword>
<organism evidence="3 4">
    <name type="scientific">Niabella yanshanensis</name>
    <dbReference type="NCBI Taxonomy" id="577386"/>
    <lineage>
        <taxon>Bacteria</taxon>
        <taxon>Pseudomonadati</taxon>
        <taxon>Bacteroidota</taxon>
        <taxon>Chitinophagia</taxon>
        <taxon>Chitinophagales</taxon>
        <taxon>Chitinophagaceae</taxon>
        <taxon>Niabella</taxon>
    </lineage>
</organism>
<dbReference type="EMBL" id="CP139960">
    <property type="protein sequence ID" value="WQD40212.1"/>
    <property type="molecule type" value="Genomic_DNA"/>
</dbReference>
<evidence type="ECO:0000313" key="3">
    <source>
        <dbReference type="EMBL" id="WQD40212.1"/>
    </source>
</evidence>
<dbReference type="Pfam" id="PF13568">
    <property type="entry name" value="OMP_b-brl_2"/>
    <property type="match status" value="1"/>
</dbReference>
<feature type="chain" id="PRO_5045308854" evidence="1">
    <location>
        <begin position="20"/>
        <end position="232"/>
    </location>
</feature>
<evidence type="ECO:0000256" key="1">
    <source>
        <dbReference type="SAM" id="SignalP"/>
    </source>
</evidence>
<evidence type="ECO:0000313" key="4">
    <source>
        <dbReference type="Proteomes" id="UP001325680"/>
    </source>
</evidence>
<gene>
    <name evidence="3" type="ORF">U0035_08650</name>
</gene>
<keyword evidence="4" id="KW-1185">Reference proteome</keyword>
<feature type="signal peptide" evidence="1">
    <location>
        <begin position="1"/>
        <end position="19"/>
    </location>
</feature>
<proteinExistence type="predicted"/>
<dbReference type="Gene3D" id="2.40.160.20">
    <property type="match status" value="1"/>
</dbReference>
<protein>
    <submittedName>
        <fullName evidence="3">Outer membrane beta-barrel protein</fullName>
    </submittedName>
</protein>
<sequence length="232" mass="25326">MKFSYIMAGLLSMSLASQAQQGWAVSDKVMIGHSWTVGNRVSEDMKYAFHPTVQFGRTAMYNFNSSVGIGLGTFFSTEGVRFKVDEGAVDRFEQRMNYIRIPLGAMFTFGDPASKVRPRLGIGGSVGFLVGGKTYGLSNEDAIIGLKTTKAMSTKVDAGANASLGFSVRVADGFLINHDINYYHGLVTNEYAADIFNAASFTHRNIGLSMGFNITGDAMKRWKGKMKGMHHN</sequence>
<dbReference type="InterPro" id="IPR025665">
    <property type="entry name" value="Beta-barrel_OMP_2"/>
</dbReference>